<gene>
    <name evidence="2" type="ORF">SAMN06273570_3161</name>
</gene>
<dbReference type="InterPro" id="IPR049826">
    <property type="entry name" value="Ig-like_ice"/>
</dbReference>
<keyword evidence="3" id="KW-1185">Reference proteome</keyword>
<dbReference type="RefSeq" id="WP_097096609.1">
    <property type="nucleotide sequence ID" value="NZ_OCMY01000001.1"/>
</dbReference>
<dbReference type="NCBIfam" id="NF033510">
    <property type="entry name" value="Ca_tandemer"/>
    <property type="match status" value="4"/>
</dbReference>
<feature type="domain" description="Bacterial Ig-like" evidence="1">
    <location>
        <begin position="72"/>
        <end position="139"/>
    </location>
</feature>
<reference evidence="3" key="1">
    <citation type="submission" date="2017-09" db="EMBL/GenBank/DDBJ databases">
        <authorList>
            <person name="Varghese N."/>
            <person name="Submissions S."/>
        </authorList>
    </citation>
    <scope>NUCLEOTIDE SEQUENCE [LARGE SCALE GENOMIC DNA]</scope>
    <source>
        <strain evidence="3">JKS000234</strain>
    </source>
</reference>
<protein>
    <submittedName>
        <fullName evidence="2">Ig-like domain (Group 3)</fullName>
    </submittedName>
</protein>
<dbReference type="Pfam" id="PF19077">
    <property type="entry name" value="Big_13"/>
    <property type="match status" value="2"/>
</dbReference>
<proteinExistence type="predicted"/>
<evidence type="ECO:0000313" key="2">
    <source>
        <dbReference type="EMBL" id="SOD38733.1"/>
    </source>
</evidence>
<dbReference type="NCBIfam" id="NF012196">
    <property type="entry name" value="Ig_like_ice"/>
    <property type="match status" value="1"/>
</dbReference>
<evidence type="ECO:0000259" key="1">
    <source>
        <dbReference type="Pfam" id="PF19077"/>
    </source>
</evidence>
<accession>A0A286BX51</accession>
<dbReference type="InterPro" id="IPR013783">
    <property type="entry name" value="Ig-like_fold"/>
</dbReference>
<name>A0A286BX51_9GAMM</name>
<feature type="domain" description="Bacterial Ig-like" evidence="1">
    <location>
        <begin position="471"/>
        <end position="534"/>
    </location>
</feature>
<dbReference type="OrthoDB" id="8481600at2"/>
<dbReference type="InterPro" id="IPR044016">
    <property type="entry name" value="Big_13"/>
</dbReference>
<dbReference type="AlphaFoldDB" id="A0A286BX51"/>
<evidence type="ECO:0000313" key="3">
    <source>
        <dbReference type="Proteomes" id="UP000219271"/>
    </source>
</evidence>
<dbReference type="Gene3D" id="2.60.40.10">
    <property type="entry name" value="Immunoglobulins"/>
    <property type="match status" value="4"/>
</dbReference>
<dbReference type="EMBL" id="OCMY01000001">
    <property type="protein sequence ID" value="SOD38733.1"/>
    <property type="molecule type" value="Genomic_DNA"/>
</dbReference>
<dbReference type="Proteomes" id="UP000219271">
    <property type="component" value="Unassembled WGS sequence"/>
</dbReference>
<sequence length="601" mass="63816">MSSRQSEHQLAAILQSAVSLYPVDDNSASLQLRSIDTTPPAALHPYEPIAQDGIIAAWEAGKNIHLRGRAESEPGATVTLTFNGESWHSTVNQWGYWNASMPPSVLHGLADGAYSLTLTITDKAGNSTDTQVEFGIYVDKTIKPTLTVDPISGDNAVSVAEGIYGVDVHGSATHMPNNSHVTLTLAGKTYTGSVNGQGEWTATIQEQDLQALQDGVYSLKVSATDPNGKTATTHQDVTLITHVSSLPHISFDKVTADNVINKEESQNDLTFSGDLSVVVPGQQLLLCSGDAVYHAQIGSDGHWQVTIPASDVASFIALGEVRVYALDGAGNSTDAMLELNVVTKLPDIYYEINIGGDTTLNQQEAQHDLSFYLEGVRELTINGKNYTPVDGTVTISAADLQALPDGEVSALATRGDEYGNHDTQIIENLFNVAIHQLPTMTLNQPFGDGVLDAVEVNNWHLIQGSSTHLEQGSVVTLTLGDQSYSATVKADGNWSLTILAGQLAPLDDGSYQMKVSAQDKAGNVATAMQPVTIDSHEAVASASSEPAGTLLANVSAGSLDHSDQHGDASILRGSETHYNASDSSYTLADHLQQQHPLQTVV</sequence>
<organism evidence="2 3">
    <name type="scientific">Candidatus Pantoea floridensis</name>
    <dbReference type="NCBI Taxonomy" id="1938870"/>
    <lineage>
        <taxon>Bacteria</taxon>
        <taxon>Pseudomonadati</taxon>
        <taxon>Pseudomonadota</taxon>
        <taxon>Gammaproteobacteria</taxon>
        <taxon>Enterobacterales</taxon>
        <taxon>Erwiniaceae</taxon>
        <taxon>Pantoea</taxon>
    </lineage>
</organism>